<dbReference type="Gene3D" id="3.20.20.30">
    <property type="entry name" value="Luciferase-like domain"/>
    <property type="match status" value="1"/>
</dbReference>
<dbReference type="Proteomes" id="UP001344906">
    <property type="component" value="Unassembled WGS sequence"/>
</dbReference>
<evidence type="ECO:0000256" key="3">
    <source>
        <dbReference type="ARBA" id="ARBA00023002"/>
    </source>
</evidence>
<dbReference type="InterPro" id="IPR036661">
    <property type="entry name" value="Luciferase-like_sf"/>
</dbReference>
<evidence type="ECO:0000313" key="7">
    <source>
        <dbReference type="Proteomes" id="UP001344906"/>
    </source>
</evidence>
<evidence type="ECO:0000259" key="5">
    <source>
        <dbReference type="Pfam" id="PF00296"/>
    </source>
</evidence>
<dbReference type="PANTHER" id="PTHR42847:SF8">
    <property type="entry name" value="CONSERVED PROTEIN"/>
    <property type="match status" value="1"/>
</dbReference>
<gene>
    <name evidence="6" type="ORF">KDH_24240</name>
</gene>
<protein>
    <recommendedName>
        <fullName evidence="5">Luciferase-like domain-containing protein</fullName>
    </recommendedName>
</protein>
<evidence type="ECO:0000256" key="2">
    <source>
        <dbReference type="ARBA" id="ARBA00022643"/>
    </source>
</evidence>
<comment type="caution">
    <text evidence="6">The sequence shown here is derived from an EMBL/GenBank/DDBJ whole genome shotgun (WGS) entry which is preliminary data.</text>
</comment>
<keyword evidence="7" id="KW-1185">Reference proteome</keyword>
<keyword evidence="4" id="KW-0503">Monooxygenase</keyword>
<dbReference type="PANTHER" id="PTHR42847">
    <property type="entry name" value="ALKANESULFONATE MONOOXYGENASE"/>
    <property type="match status" value="1"/>
</dbReference>
<organism evidence="6 7">
    <name type="scientific">Dictyobacter halimunensis</name>
    <dbReference type="NCBI Taxonomy" id="3026934"/>
    <lineage>
        <taxon>Bacteria</taxon>
        <taxon>Bacillati</taxon>
        <taxon>Chloroflexota</taxon>
        <taxon>Ktedonobacteria</taxon>
        <taxon>Ktedonobacterales</taxon>
        <taxon>Dictyobacteraceae</taxon>
        <taxon>Dictyobacter</taxon>
    </lineage>
</organism>
<feature type="domain" description="Luciferase-like" evidence="5">
    <location>
        <begin position="4"/>
        <end position="204"/>
    </location>
</feature>
<evidence type="ECO:0000256" key="4">
    <source>
        <dbReference type="ARBA" id="ARBA00023033"/>
    </source>
</evidence>
<name>A0ABQ6FPH5_9CHLR</name>
<dbReference type="SUPFAM" id="SSF51679">
    <property type="entry name" value="Bacterial luciferase-like"/>
    <property type="match status" value="1"/>
</dbReference>
<evidence type="ECO:0000313" key="6">
    <source>
        <dbReference type="EMBL" id="GLV55580.1"/>
    </source>
</evidence>
<keyword evidence="3" id="KW-0560">Oxidoreductase</keyword>
<accession>A0ABQ6FPH5</accession>
<dbReference type="InterPro" id="IPR050172">
    <property type="entry name" value="SsuD_RutA_monooxygenase"/>
</dbReference>
<sequence>MRIGVNLGPTGNWSAIVAAARAADAQGFDALSFLDHFHTDRLEWPYLSGWSLYGALAVNTQRIKLVPMVIDRLNYLPGVLAKETAVLSIVSSGRFELGIGAGDFFQEARAWGLPIPAAQTRIDGLKETIQALRLIWGGQHVTFSGEHIQLTNAASTPVPAQPVRVVVGAGSSRRLIQSAVTYADEINVYADDDIIRFATEQIASARRPLTLSVYVWDWPENIAAKLATWEAMGVERTFLTIWDPFTSLTDIASLLPS</sequence>
<dbReference type="InterPro" id="IPR011251">
    <property type="entry name" value="Luciferase-like_dom"/>
</dbReference>
<dbReference type="Pfam" id="PF00296">
    <property type="entry name" value="Bac_luciferase"/>
    <property type="match status" value="1"/>
</dbReference>
<keyword evidence="1" id="KW-0285">Flavoprotein</keyword>
<dbReference type="EMBL" id="BSRI01000001">
    <property type="protein sequence ID" value="GLV55580.1"/>
    <property type="molecule type" value="Genomic_DNA"/>
</dbReference>
<proteinExistence type="predicted"/>
<keyword evidence="2" id="KW-0288">FMN</keyword>
<dbReference type="RefSeq" id="WP_338250052.1">
    <property type="nucleotide sequence ID" value="NZ_BSRI01000001.1"/>
</dbReference>
<evidence type="ECO:0000256" key="1">
    <source>
        <dbReference type="ARBA" id="ARBA00022630"/>
    </source>
</evidence>
<reference evidence="6 7" key="1">
    <citation type="submission" date="2023-02" db="EMBL/GenBank/DDBJ databases">
        <title>Dictyobacter halimunensis sp. nov., a new member of the class Ktedonobacteria from forest soil in a geothermal area.</title>
        <authorList>
            <person name="Rachmania M.K."/>
            <person name="Ningsih F."/>
            <person name="Sakai Y."/>
            <person name="Yabe S."/>
            <person name="Yokota A."/>
            <person name="Sjamsuridzal W."/>
        </authorList>
    </citation>
    <scope>NUCLEOTIDE SEQUENCE [LARGE SCALE GENOMIC DNA]</scope>
    <source>
        <strain evidence="6 7">S3.2.2.5</strain>
    </source>
</reference>